<reference evidence="2 3" key="1">
    <citation type="submission" date="2016-11" db="EMBL/GenBank/DDBJ databases">
        <title>Rhizobium leguminosarum bv. viciae strain Vaf12 isolated from Vavilovia formosa root nodules from Russia, Dagestan.</title>
        <authorList>
            <person name="Kimeklis A."/>
        </authorList>
    </citation>
    <scope>NUCLEOTIDE SEQUENCE [LARGE SCALE GENOMIC DNA]</scope>
    <source>
        <strain evidence="2 3">Vaf-108</strain>
        <plasmid evidence="3">Plasmid unnamed3 sequence</plasmid>
    </source>
</reference>
<gene>
    <name evidence="2" type="ORF">BMW22_35790</name>
</gene>
<evidence type="ECO:0000259" key="1">
    <source>
        <dbReference type="Pfam" id="PF13358"/>
    </source>
</evidence>
<evidence type="ECO:0000313" key="2">
    <source>
        <dbReference type="EMBL" id="API56781.1"/>
    </source>
</evidence>
<proteinExistence type="predicted"/>
<dbReference type="Gene3D" id="3.30.420.10">
    <property type="entry name" value="Ribonuclease H-like superfamily/Ribonuclease H"/>
    <property type="match status" value="1"/>
</dbReference>
<dbReference type="InterPro" id="IPR047655">
    <property type="entry name" value="Transpos_IS630-like"/>
</dbReference>
<dbReference type="NCBIfam" id="NF033545">
    <property type="entry name" value="transpos_IS630"/>
    <property type="match status" value="1"/>
</dbReference>
<dbReference type="Pfam" id="PF13358">
    <property type="entry name" value="DDE_3"/>
    <property type="match status" value="1"/>
</dbReference>
<dbReference type="EMBL" id="CP018231">
    <property type="protein sequence ID" value="API56781.1"/>
    <property type="molecule type" value="Genomic_DNA"/>
</dbReference>
<geneLocation type="plasmid" evidence="3">
    <name>unnamed3 sequence</name>
</geneLocation>
<accession>A0A1L3ZME6</accession>
<evidence type="ECO:0000313" key="3">
    <source>
        <dbReference type="Proteomes" id="UP000183050"/>
    </source>
</evidence>
<keyword evidence="2" id="KW-0614">Plasmid</keyword>
<name>A0A1L3ZME6_RHILE</name>
<protein>
    <submittedName>
        <fullName evidence="2">Transposase</fullName>
    </submittedName>
</protein>
<dbReference type="GO" id="GO:0003676">
    <property type="term" value="F:nucleic acid binding"/>
    <property type="evidence" value="ECO:0007669"/>
    <property type="project" value="InterPro"/>
</dbReference>
<feature type="domain" description="Tc1-like transposase DDE" evidence="1">
    <location>
        <begin position="16"/>
        <end position="154"/>
    </location>
</feature>
<dbReference type="InterPro" id="IPR036397">
    <property type="entry name" value="RNaseH_sf"/>
</dbReference>
<sequence length="184" mass="21193">MAAIKGRLPKNVEIELWWADEARIGQKNKITRRWARKGTRPLAPHDQRTMWTYIFGAICPKKGKGAGLVLPYCDTSAMNQHLLEISQAVDDGAHAVLIVDQAGWHVTPKLDVPDNITLLFLPPRSPELNPVENVWQFLRDNWLSNRIFKDYEDIVAHCCDAWNKLVAQPWKIMSIGMRDWAHRF</sequence>
<dbReference type="AlphaFoldDB" id="A0A1L3ZME6"/>
<organism evidence="2 3">
    <name type="scientific">Rhizobium leguminosarum</name>
    <dbReference type="NCBI Taxonomy" id="384"/>
    <lineage>
        <taxon>Bacteria</taxon>
        <taxon>Pseudomonadati</taxon>
        <taxon>Pseudomonadota</taxon>
        <taxon>Alphaproteobacteria</taxon>
        <taxon>Hyphomicrobiales</taxon>
        <taxon>Rhizobiaceae</taxon>
        <taxon>Rhizobium/Agrobacterium group</taxon>
        <taxon>Rhizobium</taxon>
    </lineage>
</organism>
<dbReference type="Proteomes" id="UP000183050">
    <property type="component" value="Plasmid unnamed3"/>
</dbReference>
<dbReference type="InterPro" id="IPR038717">
    <property type="entry name" value="Tc1-like_DDE_dom"/>
</dbReference>